<accession>A0A0P7BXJ6</accession>
<gene>
    <name evidence="2" type="ORF">AFM12_16440</name>
</gene>
<dbReference type="STRING" id="1605367.AFM12_16440"/>
<evidence type="ECO:0000259" key="1">
    <source>
        <dbReference type="Pfam" id="PF12146"/>
    </source>
</evidence>
<dbReference type="InterPro" id="IPR029058">
    <property type="entry name" value="AB_hydrolase_fold"/>
</dbReference>
<organism evidence="2 3">
    <name type="scientific">Jiulongibacter sediminis</name>
    <dbReference type="NCBI Taxonomy" id="1605367"/>
    <lineage>
        <taxon>Bacteria</taxon>
        <taxon>Pseudomonadati</taxon>
        <taxon>Bacteroidota</taxon>
        <taxon>Cytophagia</taxon>
        <taxon>Cytophagales</taxon>
        <taxon>Leadbetterellaceae</taxon>
        <taxon>Jiulongibacter</taxon>
    </lineage>
</organism>
<feature type="domain" description="Serine aminopeptidase S33" evidence="1">
    <location>
        <begin position="77"/>
        <end position="301"/>
    </location>
</feature>
<reference evidence="2 3" key="1">
    <citation type="submission" date="2015-07" db="EMBL/GenBank/DDBJ databases">
        <title>The draft genome sequence of Leadbetterella sp. JN14-9.</title>
        <authorList>
            <person name="Liu Y."/>
            <person name="Du J."/>
            <person name="Shao Z."/>
        </authorList>
    </citation>
    <scope>NUCLEOTIDE SEQUENCE [LARGE SCALE GENOMIC DNA]</scope>
    <source>
        <strain evidence="2 3">JN14-9</strain>
    </source>
</reference>
<dbReference type="InterPro" id="IPR051044">
    <property type="entry name" value="MAG_DAG_Lipase"/>
</dbReference>
<protein>
    <recommendedName>
        <fullName evidence="1">Serine aminopeptidase S33 domain-containing protein</fullName>
    </recommendedName>
</protein>
<name>A0A0P7BXJ6_9BACT</name>
<proteinExistence type="predicted"/>
<dbReference type="InterPro" id="IPR022742">
    <property type="entry name" value="Hydrolase_4"/>
</dbReference>
<dbReference type="Gene3D" id="3.40.50.1820">
    <property type="entry name" value="alpha/beta hydrolase"/>
    <property type="match status" value="1"/>
</dbReference>
<dbReference type="Pfam" id="PF12146">
    <property type="entry name" value="Hydrolase_4"/>
    <property type="match status" value="1"/>
</dbReference>
<evidence type="ECO:0000313" key="2">
    <source>
        <dbReference type="EMBL" id="KPM46833.1"/>
    </source>
</evidence>
<dbReference type="SUPFAM" id="SSF53474">
    <property type="entry name" value="alpha/beta-Hydrolases"/>
    <property type="match status" value="1"/>
</dbReference>
<dbReference type="Proteomes" id="UP000050454">
    <property type="component" value="Unassembled WGS sequence"/>
</dbReference>
<comment type="caution">
    <text evidence="2">The sequence shown here is derived from an EMBL/GenBank/DDBJ whole genome shotgun (WGS) entry which is preliminary data.</text>
</comment>
<dbReference type="EMBL" id="LGTQ01000013">
    <property type="protein sequence ID" value="KPM46833.1"/>
    <property type="molecule type" value="Genomic_DNA"/>
</dbReference>
<dbReference type="OrthoDB" id="9777090at2"/>
<dbReference type="RefSeq" id="WP_055150444.1">
    <property type="nucleotide sequence ID" value="NZ_JXSZ01000013.1"/>
</dbReference>
<dbReference type="PANTHER" id="PTHR11614">
    <property type="entry name" value="PHOSPHOLIPASE-RELATED"/>
    <property type="match status" value="1"/>
</dbReference>
<sequence length="315" mass="35197">MKKVFKWIGILVAVLILLVVVFAFLPVIPLKTHANLDPEKVKELRASEPDENLSFTTSDGLTLFVRQWLPDSTIAEKEKTAILIFHGVTAHSGPYEMTGRPFSARGYTTFGLDYRGHGLSDGPRGDYESREKWKKDLAESVAFVRSQGFEKVIILGHSLGVAAAIYCTQEVPDQIDGLILLSGGYRGKEGVRDEPTLLQKLHILSNSLLRPGYPVVHYFRDGMTGRNDPLFNFSYTLRFLTMVDRELLGLPQNLNVPVLVAVGDQDELFDVDAVKEVFNDVPSANKDFLVLEGAAHARFPEESWETIADWLDGNF</sequence>
<evidence type="ECO:0000313" key="3">
    <source>
        <dbReference type="Proteomes" id="UP000050454"/>
    </source>
</evidence>
<keyword evidence="3" id="KW-1185">Reference proteome</keyword>
<dbReference type="AlphaFoldDB" id="A0A0P7BXJ6"/>